<evidence type="ECO:0000256" key="1">
    <source>
        <dbReference type="SAM" id="Coils"/>
    </source>
</evidence>
<protein>
    <submittedName>
        <fullName evidence="4">Uncharacterized protein</fullName>
    </submittedName>
</protein>
<feature type="transmembrane region" description="Helical" evidence="3">
    <location>
        <begin position="602"/>
        <end position="622"/>
    </location>
</feature>
<feature type="compositionally biased region" description="Basic and acidic residues" evidence="2">
    <location>
        <begin position="573"/>
        <end position="583"/>
    </location>
</feature>
<feature type="region of interest" description="Disordered" evidence="2">
    <location>
        <begin position="547"/>
        <end position="590"/>
    </location>
</feature>
<comment type="caution">
    <text evidence="4">The sequence shown here is derived from an EMBL/GenBank/DDBJ whole genome shotgun (WGS) entry which is preliminary data.</text>
</comment>
<dbReference type="Proteomes" id="UP001516023">
    <property type="component" value="Unassembled WGS sequence"/>
</dbReference>
<evidence type="ECO:0000313" key="5">
    <source>
        <dbReference type="Proteomes" id="UP001516023"/>
    </source>
</evidence>
<keyword evidence="3" id="KW-1133">Transmembrane helix</keyword>
<reference evidence="4 5" key="1">
    <citation type="journal article" date="2020" name="G3 (Bethesda)">
        <title>Improved Reference Genome for Cyclotella cryptica CCMP332, a Model for Cell Wall Morphogenesis, Salinity Adaptation, and Lipid Production in Diatoms (Bacillariophyta).</title>
        <authorList>
            <person name="Roberts W.R."/>
            <person name="Downey K.M."/>
            <person name="Ruck E.C."/>
            <person name="Traller J.C."/>
            <person name="Alverson A.J."/>
        </authorList>
    </citation>
    <scope>NUCLEOTIDE SEQUENCE [LARGE SCALE GENOMIC DNA]</scope>
    <source>
        <strain evidence="4 5">CCMP332</strain>
    </source>
</reference>
<sequence length="624" mass="70786">MRQFSISQVFIIFESIAILTHFNLTDIQAMPAQRPQAIAPSVAFEIPLERKDVKDSPPVQKRLISSPRKSFSLQDLVKKLTDASKRREHVISGTKSKTSAHNAVVRRVVESSATRDFETLTALENRITSKLDSADARREGKTANLVHKLSETNKDKLERGNKALQKAELLRSEIEQKVLLKEESAEFRREQLTAQKVQELAILNDSKQRRGQLAIELSEIEGKHRENQLDQKMLSATHRREMANIFKSLHNSDSAAEKKEKVAEVRKKEDEATLNRAFAIEEKMKLAEERRRKKTAEAVMDLSMKTNDKLRRGAESINDQIRRSKETDQDLWKKVELANERRTKQIQEQQEALALMSFKKETRKDKFSLEADAAAQSTLKNLHTKISEASSKKEELLLNKSAKVAGLDAKKKERAAAAKRTELEEAAKLGKELERKMYAASARKDKFTRDVIQEKHAVNKGKANKVEILFNKQELKEMQRYSELEAKMSMASAKRAEKLTEVVVKSSSKKRITSPRLSPTKGEIDARINEAAARREMFLNHRVDKASASSSSKKITPRGDLFSKVTPRLGSPRIKDAPRDDIYHTGTSQDESDALKSQHFSMMPIIAASFVALTLVGVLSFWKH</sequence>
<evidence type="ECO:0000313" key="4">
    <source>
        <dbReference type="EMBL" id="KAL3797281.1"/>
    </source>
</evidence>
<keyword evidence="3" id="KW-0812">Transmembrane</keyword>
<evidence type="ECO:0000256" key="3">
    <source>
        <dbReference type="SAM" id="Phobius"/>
    </source>
</evidence>
<accession>A0ABD3QC32</accession>
<keyword evidence="3" id="KW-0472">Membrane</keyword>
<dbReference type="Gene3D" id="6.10.280.30">
    <property type="match status" value="1"/>
</dbReference>
<gene>
    <name evidence="4" type="ORF">HJC23_004573</name>
</gene>
<name>A0ABD3QC32_9STRA</name>
<evidence type="ECO:0000256" key="2">
    <source>
        <dbReference type="SAM" id="MobiDB-lite"/>
    </source>
</evidence>
<keyword evidence="5" id="KW-1185">Reference proteome</keyword>
<proteinExistence type="predicted"/>
<dbReference type="AlphaFoldDB" id="A0ABD3QC32"/>
<organism evidence="4 5">
    <name type="scientific">Cyclotella cryptica</name>
    <dbReference type="NCBI Taxonomy" id="29204"/>
    <lineage>
        <taxon>Eukaryota</taxon>
        <taxon>Sar</taxon>
        <taxon>Stramenopiles</taxon>
        <taxon>Ochrophyta</taxon>
        <taxon>Bacillariophyta</taxon>
        <taxon>Coscinodiscophyceae</taxon>
        <taxon>Thalassiosirophycidae</taxon>
        <taxon>Stephanodiscales</taxon>
        <taxon>Stephanodiscaceae</taxon>
        <taxon>Cyclotella</taxon>
    </lineage>
</organism>
<keyword evidence="1" id="KW-0175">Coiled coil</keyword>
<feature type="coiled-coil region" evidence="1">
    <location>
        <begin position="379"/>
        <end position="436"/>
    </location>
</feature>
<dbReference type="EMBL" id="JABMIG020000056">
    <property type="protein sequence ID" value="KAL3797281.1"/>
    <property type="molecule type" value="Genomic_DNA"/>
</dbReference>